<dbReference type="Proteomes" id="UP000510686">
    <property type="component" value="Chromosome 4"/>
</dbReference>
<name>A0A7D5UZ63_9HYPO</name>
<dbReference type="EMBL" id="CP058935">
    <property type="protein sequence ID" value="QLI70397.1"/>
    <property type="molecule type" value="Genomic_DNA"/>
</dbReference>
<protein>
    <submittedName>
        <fullName evidence="1">Uncharacterized protein</fullName>
    </submittedName>
</protein>
<dbReference type="RefSeq" id="XP_065987000.1">
    <property type="nucleotide sequence ID" value="XM_066131011.1"/>
</dbReference>
<dbReference type="AlphaFoldDB" id="A0A7D5UZ63"/>
<organism evidence="1 2">
    <name type="scientific">Metarhizium brunneum</name>
    <dbReference type="NCBI Taxonomy" id="500148"/>
    <lineage>
        <taxon>Eukaryota</taxon>
        <taxon>Fungi</taxon>
        <taxon>Dikarya</taxon>
        <taxon>Ascomycota</taxon>
        <taxon>Pezizomycotina</taxon>
        <taxon>Sordariomycetes</taxon>
        <taxon>Hypocreomycetidae</taxon>
        <taxon>Hypocreales</taxon>
        <taxon>Clavicipitaceae</taxon>
        <taxon>Metarhizium</taxon>
    </lineage>
</organism>
<sequence>MTSGPARVRVRCFRSVERTTTCKQKSSDHDAVWWLPNCGCTAYKSKLVLFATRPKRCNGSINMAAPYAND</sequence>
<evidence type="ECO:0000313" key="2">
    <source>
        <dbReference type="Proteomes" id="UP000510686"/>
    </source>
</evidence>
<proteinExistence type="predicted"/>
<accession>A0A7D5UZ63</accession>
<dbReference type="GeneID" id="90967950"/>
<keyword evidence="2" id="KW-1185">Reference proteome</keyword>
<evidence type="ECO:0000313" key="1">
    <source>
        <dbReference type="EMBL" id="QLI70397.1"/>
    </source>
</evidence>
<dbReference type="KEGG" id="mbrn:90967950"/>
<reference evidence="1 2" key="1">
    <citation type="submission" date="2020-07" db="EMBL/GenBank/DDBJ databases">
        <title>Telomere length de novo assembly of all 7 chromosomes of the fungus, Metarhizium brunneum, using a novel assembly pipeline.</title>
        <authorList>
            <person name="Saud z."/>
            <person name="Kortsinoglou A."/>
            <person name="Kouvelis V.N."/>
            <person name="Butt T.M."/>
        </authorList>
    </citation>
    <scope>NUCLEOTIDE SEQUENCE [LARGE SCALE GENOMIC DNA]</scope>
    <source>
        <strain evidence="1 2">4556</strain>
    </source>
</reference>
<gene>
    <name evidence="1" type="ORF">G6M90_00g074750</name>
</gene>